<comment type="caution">
    <text evidence="1">The sequence shown here is derived from an EMBL/GenBank/DDBJ whole genome shotgun (WGS) entry which is preliminary data.</text>
</comment>
<dbReference type="Pfam" id="PF07722">
    <property type="entry name" value="Peptidase_C26"/>
    <property type="match status" value="1"/>
</dbReference>
<dbReference type="AlphaFoldDB" id="A0A429Y6Z4"/>
<dbReference type="InterPro" id="IPR011697">
    <property type="entry name" value="Peptidase_C26"/>
</dbReference>
<dbReference type="PANTHER" id="PTHR43235">
    <property type="entry name" value="GLUTAMINE AMIDOTRANSFERASE PB2B2.05-RELATED"/>
    <property type="match status" value="1"/>
</dbReference>
<keyword evidence="1" id="KW-0378">Hydrolase</keyword>
<dbReference type="InterPro" id="IPR029062">
    <property type="entry name" value="Class_I_gatase-like"/>
</dbReference>
<evidence type="ECO:0000313" key="2">
    <source>
        <dbReference type="Proteomes" id="UP000287156"/>
    </source>
</evidence>
<proteinExistence type="predicted"/>
<dbReference type="GO" id="GO:0033969">
    <property type="term" value="F:gamma-glutamyl-gamma-aminobutyrate hydrolase activity"/>
    <property type="evidence" value="ECO:0007669"/>
    <property type="project" value="TreeGrafter"/>
</dbReference>
<dbReference type="SUPFAM" id="SSF52317">
    <property type="entry name" value="Class I glutamine amidotransferase-like"/>
    <property type="match status" value="1"/>
</dbReference>
<organism evidence="1 2">
    <name type="scientific">Siminovitchia acidinfaciens</name>
    <dbReference type="NCBI Taxonomy" id="2321395"/>
    <lineage>
        <taxon>Bacteria</taxon>
        <taxon>Bacillati</taxon>
        <taxon>Bacillota</taxon>
        <taxon>Bacilli</taxon>
        <taxon>Bacillales</taxon>
        <taxon>Bacillaceae</taxon>
        <taxon>Siminovitchia</taxon>
    </lineage>
</organism>
<dbReference type="GO" id="GO:0006598">
    <property type="term" value="P:polyamine catabolic process"/>
    <property type="evidence" value="ECO:0007669"/>
    <property type="project" value="TreeGrafter"/>
</dbReference>
<dbReference type="Gene3D" id="3.40.50.880">
    <property type="match status" value="1"/>
</dbReference>
<dbReference type="InterPro" id="IPR044668">
    <property type="entry name" value="PuuD-like"/>
</dbReference>
<keyword evidence="2" id="KW-1185">Reference proteome</keyword>
<dbReference type="CDD" id="cd01745">
    <property type="entry name" value="GATase1_2"/>
    <property type="match status" value="1"/>
</dbReference>
<dbReference type="GO" id="GO:0005829">
    <property type="term" value="C:cytosol"/>
    <property type="evidence" value="ECO:0007669"/>
    <property type="project" value="TreeGrafter"/>
</dbReference>
<dbReference type="EMBL" id="QYTV02000001">
    <property type="protein sequence ID" value="RST77196.1"/>
    <property type="molecule type" value="Genomic_DNA"/>
</dbReference>
<sequence>MATLENVHRKASGRGIKLKPLAGIVGTIYDLQTPFTREVELVNQKNTDFKTERVLYSAENTLSYFQKVGFHACMISPHEDRSIIDRLDMIVIPGGPDVNPNLYEQVPHPKTFFEKDGARDHFEKGIIELAIEKGKPIFAICRGLQLVNVVLGGTLHQHLPDWSTEVPHRSIEGPAAYVHKVRTAGWLKETIGEELSVNSWHHQGIDTLAPELTPLAWSPEGLIEAFEAKPDFAPIFGVQWHPEILQDKKSIDLLAVSLERIISNFKIGGDEHVKSRL</sequence>
<accession>A0A429Y6Z4</accession>
<dbReference type="PANTHER" id="PTHR43235:SF1">
    <property type="entry name" value="GLUTAMINE AMIDOTRANSFERASE PB2B2.05-RELATED"/>
    <property type="match status" value="1"/>
</dbReference>
<dbReference type="PROSITE" id="PS51273">
    <property type="entry name" value="GATASE_TYPE_1"/>
    <property type="match status" value="1"/>
</dbReference>
<protein>
    <submittedName>
        <fullName evidence="1">Gamma-glutamyl-gamma-aminobutyrate hydrolase family protein</fullName>
    </submittedName>
</protein>
<name>A0A429Y6Z4_9BACI</name>
<gene>
    <name evidence="1" type="ORF">D4T97_001480</name>
</gene>
<dbReference type="OrthoDB" id="9813383at2"/>
<reference evidence="1" key="1">
    <citation type="submission" date="2018-12" db="EMBL/GenBank/DDBJ databases">
        <authorList>
            <person name="Sun L."/>
            <person name="Chen Z."/>
        </authorList>
    </citation>
    <scope>NUCLEOTIDE SEQUENCE [LARGE SCALE GENOMIC DNA]</scope>
    <source>
        <strain evidence="1">3-2-2</strain>
    </source>
</reference>
<evidence type="ECO:0000313" key="1">
    <source>
        <dbReference type="EMBL" id="RST77196.1"/>
    </source>
</evidence>
<dbReference type="Proteomes" id="UP000287156">
    <property type="component" value="Unassembled WGS sequence"/>
</dbReference>